<dbReference type="EMBL" id="AYYF01001032">
    <property type="protein sequence ID" value="ETK12943.1"/>
    <property type="molecule type" value="Genomic_DNA"/>
</dbReference>
<accession>W2D0V8</accession>
<evidence type="ECO:0000313" key="1">
    <source>
        <dbReference type="EMBL" id="ETK12943.1"/>
    </source>
</evidence>
<gene>
    <name evidence="1" type="ORF">T235_06415</name>
</gene>
<name>W2D0V8_9BACT</name>
<protein>
    <submittedName>
        <fullName evidence="1">Uncharacterized protein</fullName>
    </submittedName>
</protein>
<sequence length="61" mass="7825">MVMQNRLSLYLDRKRIMRKGKTIFLIWKMVMQDRLYLYWNRERVMRNGRKRFLEHVLEICF</sequence>
<organism evidence="1 2">
    <name type="scientific">Tannerella sp. oral taxon BU063 isolate Cell 8/11</name>
    <dbReference type="NCBI Taxonomy" id="1411915"/>
    <lineage>
        <taxon>Bacteria</taxon>
        <taxon>Pseudomonadati</taxon>
        <taxon>Bacteroidota</taxon>
        <taxon>Bacteroidia</taxon>
        <taxon>Bacteroidales</taxon>
        <taxon>Tannerellaceae</taxon>
        <taxon>Tannerella</taxon>
    </lineage>
</organism>
<dbReference type="Proteomes" id="UP000034980">
    <property type="component" value="Unassembled WGS sequence"/>
</dbReference>
<proteinExistence type="predicted"/>
<reference evidence="1 2" key="1">
    <citation type="submission" date="2013-11" db="EMBL/GenBank/DDBJ databases">
        <title>Single cell genomics of uncultured Tannerella BU063 (oral taxon 286).</title>
        <authorList>
            <person name="Beall C.J."/>
            <person name="Campbell A.G."/>
            <person name="Griffen A.L."/>
            <person name="Podar M."/>
            <person name="Leys E.J."/>
        </authorList>
    </citation>
    <scope>NUCLEOTIDE SEQUENCE [LARGE SCALE GENOMIC DNA]</scope>
    <source>
        <strain evidence="1">Cell 8/11</strain>
    </source>
</reference>
<evidence type="ECO:0000313" key="2">
    <source>
        <dbReference type="Proteomes" id="UP000034980"/>
    </source>
</evidence>
<comment type="caution">
    <text evidence="1">The sequence shown here is derived from an EMBL/GenBank/DDBJ whole genome shotgun (WGS) entry which is preliminary data.</text>
</comment>
<dbReference type="AlphaFoldDB" id="W2D0V8"/>